<keyword evidence="1 7" id="KW-0436">Ligase</keyword>
<evidence type="ECO:0000256" key="3">
    <source>
        <dbReference type="ARBA" id="ARBA00022741"/>
    </source>
</evidence>
<dbReference type="InterPro" id="IPR049940">
    <property type="entry name" value="GluQ/Sye"/>
</dbReference>
<evidence type="ECO:0000313" key="9">
    <source>
        <dbReference type="EMBL" id="RED51297.1"/>
    </source>
</evidence>
<keyword evidence="4" id="KW-0862">Zinc</keyword>
<evidence type="ECO:0000256" key="5">
    <source>
        <dbReference type="ARBA" id="ARBA00022840"/>
    </source>
</evidence>
<evidence type="ECO:0000256" key="2">
    <source>
        <dbReference type="ARBA" id="ARBA00022723"/>
    </source>
</evidence>
<keyword evidence="6 7" id="KW-0030">Aminoacyl-tRNA synthetase</keyword>
<proteinExistence type="inferred from homology"/>
<accession>A0A3D9HP83</accession>
<comment type="caution">
    <text evidence="9">The sequence shown here is derived from an EMBL/GenBank/DDBJ whole genome shotgun (WGS) entry which is preliminary data.</text>
</comment>
<protein>
    <submittedName>
        <fullName evidence="9">Glutamyl-Q tRNA(Asp) synthetase</fullName>
    </submittedName>
</protein>
<gene>
    <name evidence="9" type="ORF">DFP90_10397</name>
</gene>
<dbReference type="GO" id="GO:0005829">
    <property type="term" value="C:cytosol"/>
    <property type="evidence" value="ECO:0007669"/>
    <property type="project" value="TreeGrafter"/>
</dbReference>
<keyword evidence="10" id="KW-1185">Reference proteome</keyword>
<evidence type="ECO:0000259" key="8">
    <source>
        <dbReference type="Pfam" id="PF00749"/>
    </source>
</evidence>
<sequence>MTDFAQMTTTRFAPSPSGLLHLGHAFSALFAQAQAKALGGRFLLRIEDIDITRCRPEFEDGIFEDLAWLGLEWDPKLVFRQSDCLARYDQFLHLLEESDLIYPCFCTRKEIQEEVANAPRAPHGPDGVLYPGICKQLSPEERQEKIEAGRPHALRIHMDRAAKLTGPLSFHDQELGRIAVLPQSCGDIVLARKDIRTSYHLSVTIDDALSQVNLITRGEDLLHATHVHRVLQALFGFPEPRYFHHPLLTDENGKRFAKRDKALTLKALREAGTDPSALRARLGFS</sequence>
<dbReference type="PRINTS" id="PR00987">
    <property type="entry name" value="TRNASYNTHGLU"/>
</dbReference>
<evidence type="ECO:0000256" key="4">
    <source>
        <dbReference type="ARBA" id="ARBA00022833"/>
    </source>
</evidence>
<keyword evidence="2" id="KW-0479">Metal-binding</keyword>
<evidence type="ECO:0000256" key="7">
    <source>
        <dbReference type="RuleBase" id="RU363037"/>
    </source>
</evidence>
<dbReference type="GO" id="GO:0004818">
    <property type="term" value="F:glutamate-tRNA ligase activity"/>
    <property type="evidence" value="ECO:0007669"/>
    <property type="project" value="TreeGrafter"/>
</dbReference>
<dbReference type="InterPro" id="IPR001412">
    <property type="entry name" value="aa-tRNA-synth_I_CS"/>
</dbReference>
<dbReference type="PANTHER" id="PTHR43311">
    <property type="entry name" value="GLUTAMATE--TRNA LIGASE"/>
    <property type="match status" value="1"/>
</dbReference>
<dbReference type="SUPFAM" id="SSF52374">
    <property type="entry name" value="Nucleotidylyl transferase"/>
    <property type="match status" value="1"/>
</dbReference>
<comment type="similarity">
    <text evidence="7">Belongs to the class-I aminoacyl-tRNA synthetase family.</text>
</comment>
<keyword evidence="3 7" id="KW-0547">Nucleotide-binding</keyword>
<evidence type="ECO:0000256" key="1">
    <source>
        <dbReference type="ARBA" id="ARBA00022598"/>
    </source>
</evidence>
<dbReference type="Pfam" id="PF00749">
    <property type="entry name" value="tRNA-synt_1c"/>
    <property type="match status" value="1"/>
</dbReference>
<dbReference type="EMBL" id="QRDW01000003">
    <property type="protein sequence ID" value="RED51297.1"/>
    <property type="molecule type" value="Genomic_DNA"/>
</dbReference>
<dbReference type="PANTHER" id="PTHR43311:SF1">
    <property type="entry name" value="GLUTAMYL-Q TRNA(ASP) SYNTHETASE"/>
    <property type="match status" value="1"/>
</dbReference>
<keyword evidence="5 7" id="KW-0067">ATP-binding</keyword>
<reference evidence="9 10" key="1">
    <citation type="submission" date="2018-07" db="EMBL/GenBank/DDBJ databases">
        <title>Genomic Encyclopedia of Type Strains, Phase III (KMG-III): the genomes of soil and plant-associated and newly described type strains.</title>
        <authorList>
            <person name="Whitman W."/>
        </authorList>
    </citation>
    <scope>NUCLEOTIDE SEQUENCE [LARGE SCALE GENOMIC DNA]</scope>
    <source>
        <strain evidence="9 10">CECT 8488</strain>
    </source>
</reference>
<dbReference type="NCBIfam" id="NF004315">
    <property type="entry name" value="PRK05710.1-4"/>
    <property type="match status" value="1"/>
</dbReference>
<dbReference type="Gene3D" id="3.40.50.620">
    <property type="entry name" value="HUPs"/>
    <property type="match status" value="1"/>
</dbReference>
<organism evidence="9 10">
    <name type="scientific">Aestuariispira insulae</name>
    <dbReference type="NCBI Taxonomy" id="1461337"/>
    <lineage>
        <taxon>Bacteria</taxon>
        <taxon>Pseudomonadati</taxon>
        <taxon>Pseudomonadota</taxon>
        <taxon>Alphaproteobacteria</taxon>
        <taxon>Rhodospirillales</taxon>
        <taxon>Kiloniellaceae</taxon>
        <taxon>Aestuariispira</taxon>
    </lineage>
</organism>
<evidence type="ECO:0000256" key="6">
    <source>
        <dbReference type="ARBA" id="ARBA00023146"/>
    </source>
</evidence>
<dbReference type="AlphaFoldDB" id="A0A3D9HP83"/>
<dbReference type="GO" id="GO:0005524">
    <property type="term" value="F:ATP binding"/>
    <property type="evidence" value="ECO:0007669"/>
    <property type="project" value="UniProtKB-KW"/>
</dbReference>
<dbReference type="InterPro" id="IPR020058">
    <property type="entry name" value="Glu/Gln-tRNA-synth_Ib_cat-dom"/>
</dbReference>
<dbReference type="GO" id="GO:0006424">
    <property type="term" value="P:glutamyl-tRNA aminoacylation"/>
    <property type="evidence" value="ECO:0007669"/>
    <property type="project" value="TreeGrafter"/>
</dbReference>
<dbReference type="InterPro" id="IPR014729">
    <property type="entry name" value="Rossmann-like_a/b/a_fold"/>
</dbReference>
<feature type="domain" description="Glutamyl/glutaminyl-tRNA synthetase class Ib catalytic" evidence="8">
    <location>
        <begin position="9"/>
        <end position="280"/>
    </location>
</feature>
<dbReference type="PROSITE" id="PS00178">
    <property type="entry name" value="AA_TRNA_LIGASE_I"/>
    <property type="match status" value="1"/>
</dbReference>
<dbReference type="Proteomes" id="UP000256845">
    <property type="component" value="Unassembled WGS sequence"/>
</dbReference>
<keyword evidence="7" id="KW-0648">Protein biosynthesis</keyword>
<evidence type="ECO:0000313" key="10">
    <source>
        <dbReference type="Proteomes" id="UP000256845"/>
    </source>
</evidence>
<name>A0A3D9HP83_9PROT</name>
<dbReference type="InterPro" id="IPR000924">
    <property type="entry name" value="Glu/Gln-tRNA-synth"/>
</dbReference>